<feature type="compositionally biased region" description="Polar residues" evidence="1">
    <location>
        <begin position="126"/>
        <end position="137"/>
    </location>
</feature>
<feature type="compositionally biased region" description="Polar residues" evidence="1">
    <location>
        <begin position="197"/>
        <end position="212"/>
    </location>
</feature>
<proteinExistence type="predicted"/>
<dbReference type="AlphaFoldDB" id="A0A9W6TVU0"/>
<feature type="region of interest" description="Disordered" evidence="1">
    <location>
        <begin position="126"/>
        <end position="215"/>
    </location>
</feature>
<organism evidence="2 3">
    <name type="scientific">Phytophthora fragariaefolia</name>
    <dbReference type="NCBI Taxonomy" id="1490495"/>
    <lineage>
        <taxon>Eukaryota</taxon>
        <taxon>Sar</taxon>
        <taxon>Stramenopiles</taxon>
        <taxon>Oomycota</taxon>
        <taxon>Peronosporomycetes</taxon>
        <taxon>Peronosporales</taxon>
        <taxon>Peronosporaceae</taxon>
        <taxon>Phytophthora</taxon>
    </lineage>
</organism>
<reference evidence="2" key="1">
    <citation type="submission" date="2023-04" db="EMBL/GenBank/DDBJ databases">
        <title>Phytophthora fragariaefolia NBRC 109709.</title>
        <authorList>
            <person name="Ichikawa N."/>
            <person name="Sato H."/>
            <person name="Tonouchi N."/>
        </authorList>
    </citation>
    <scope>NUCLEOTIDE SEQUENCE</scope>
    <source>
        <strain evidence="2">NBRC 109709</strain>
    </source>
</reference>
<feature type="compositionally biased region" description="Polar residues" evidence="1">
    <location>
        <begin position="170"/>
        <end position="181"/>
    </location>
</feature>
<comment type="caution">
    <text evidence="2">The sequence shown here is derived from an EMBL/GenBank/DDBJ whole genome shotgun (WGS) entry which is preliminary data.</text>
</comment>
<gene>
    <name evidence="2" type="ORF">Pfra01_000232300</name>
</gene>
<name>A0A9W6TVU0_9STRA</name>
<sequence>MYILTSLKWRVHRFLSTIYLVRTALPRLPLVKYTTAAAFNLIIQRPRIAGGTLTIPLDSTVKIVSGLSKDVAGNVIRLQYGPSNKNLVMRALSPSECGRWLNAIRQAVLESQQALVHETASVSSGNLLKNSKSRNVPQRTRRTQRIRQNEVDHAYSTTNPPQNPDTTTNCAANLSTASSISSRREHHEPPSLLKTPSPAQQTESPQQSSSAKSLRRMLRRNAPDVMQLFTIAGQIIAAAT</sequence>
<dbReference type="Proteomes" id="UP001165121">
    <property type="component" value="Unassembled WGS sequence"/>
</dbReference>
<dbReference type="OrthoDB" id="165643at2759"/>
<evidence type="ECO:0000256" key="1">
    <source>
        <dbReference type="SAM" id="MobiDB-lite"/>
    </source>
</evidence>
<dbReference type="CDD" id="cd00821">
    <property type="entry name" value="PH"/>
    <property type="match status" value="1"/>
</dbReference>
<evidence type="ECO:0000313" key="2">
    <source>
        <dbReference type="EMBL" id="GMF20180.1"/>
    </source>
</evidence>
<evidence type="ECO:0000313" key="3">
    <source>
        <dbReference type="Proteomes" id="UP001165121"/>
    </source>
</evidence>
<accession>A0A9W6TVU0</accession>
<keyword evidence="3" id="KW-1185">Reference proteome</keyword>
<protein>
    <submittedName>
        <fullName evidence="2">Unnamed protein product</fullName>
    </submittedName>
</protein>
<feature type="compositionally biased region" description="Low complexity" evidence="1">
    <location>
        <begin position="157"/>
        <end position="169"/>
    </location>
</feature>
<dbReference type="EMBL" id="BSXT01000188">
    <property type="protein sequence ID" value="GMF20180.1"/>
    <property type="molecule type" value="Genomic_DNA"/>
</dbReference>